<feature type="domain" description="Cytochrome c" evidence="5">
    <location>
        <begin position="190"/>
        <end position="302"/>
    </location>
</feature>
<dbReference type="EMBL" id="CP106679">
    <property type="protein sequence ID" value="UXP33725.1"/>
    <property type="molecule type" value="Genomic_DNA"/>
</dbReference>
<dbReference type="SUPFAM" id="SSF46626">
    <property type="entry name" value="Cytochrome c"/>
    <property type="match status" value="2"/>
</dbReference>
<dbReference type="PANTHER" id="PTHR35008:SF4">
    <property type="entry name" value="BLL4482 PROTEIN"/>
    <property type="match status" value="1"/>
</dbReference>
<proteinExistence type="predicted"/>
<evidence type="ECO:0000313" key="7">
    <source>
        <dbReference type="Proteomes" id="UP001065174"/>
    </source>
</evidence>
<keyword evidence="2 4" id="KW-0479">Metal-binding</keyword>
<keyword evidence="3 4" id="KW-0408">Iron</keyword>
<gene>
    <name evidence="6" type="ORF">N6H18_07135</name>
</gene>
<reference evidence="6" key="1">
    <citation type="submission" date="2022-09" db="EMBL/GenBank/DDBJ databases">
        <title>Comparative genomics and taxonomic characterization of three novel marine species of genus Reichenbachiella exhibiting antioxidant and polysaccharide degradation activities.</title>
        <authorList>
            <person name="Muhammad N."/>
            <person name="Lee Y.-J."/>
            <person name="Ko J."/>
            <person name="Kim S.-G."/>
        </authorList>
    </citation>
    <scope>NUCLEOTIDE SEQUENCE</scope>
    <source>
        <strain evidence="6">BKB1-1</strain>
    </source>
</reference>
<keyword evidence="7" id="KW-1185">Reference proteome</keyword>
<protein>
    <submittedName>
        <fullName evidence="6">Cytochrome c</fullName>
    </submittedName>
</protein>
<accession>A0ABY6CT84</accession>
<organism evidence="6 7">
    <name type="scientific">Reichenbachiella agarivorans</name>
    <dbReference type="NCBI Taxonomy" id="2979464"/>
    <lineage>
        <taxon>Bacteria</taxon>
        <taxon>Pseudomonadati</taxon>
        <taxon>Bacteroidota</taxon>
        <taxon>Cytophagia</taxon>
        <taxon>Cytophagales</taxon>
        <taxon>Reichenbachiellaceae</taxon>
        <taxon>Reichenbachiella</taxon>
    </lineage>
</organism>
<keyword evidence="1 4" id="KW-0349">Heme</keyword>
<evidence type="ECO:0000313" key="6">
    <source>
        <dbReference type="EMBL" id="UXP33725.1"/>
    </source>
</evidence>
<dbReference type="Gene3D" id="1.10.760.10">
    <property type="entry name" value="Cytochrome c-like domain"/>
    <property type="match status" value="2"/>
</dbReference>
<dbReference type="InterPro" id="IPR036909">
    <property type="entry name" value="Cyt_c-like_dom_sf"/>
</dbReference>
<dbReference type="PROSITE" id="PS51007">
    <property type="entry name" value="CYTC"/>
    <property type="match status" value="2"/>
</dbReference>
<evidence type="ECO:0000256" key="4">
    <source>
        <dbReference type="PROSITE-ProRule" id="PRU00433"/>
    </source>
</evidence>
<dbReference type="RefSeq" id="WP_262311152.1">
    <property type="nucleotide sequence ID" value="NZ_CP106679.1"/>
</dbReference>
<dbReference type="InterPro" id="IPR051459">
    <property type="entry name" value="Cytochrome_c-type_DH"/>
</dbReference>
<evidence type="ECO:0000256" key="2">
    <source>
        <dbReference type="ARBA" id="ARBA00022723"/>
    </source>
</evidence>
<dbReference type="InterPro" id="IPR009056">
    <property type="entry name" value="Cyt_c-like_dom"/>
</dbReference>
<dbReference type="Pfam" id="PF00034">
    <property type="entry name" value="Cytochrom_C"/>
    <property type="match status" value="2"/>
</dbReference>
<evidence type="ECO:0000256" key="1">
    <source>
        <dbReference type="ARBA" id="ARBA00022617"/>
    </source>
</evidence>
<dbReference type="PANTHER" id="PTHR35008">
    <property type="entry name" value="BLL4482 PROTEIN-RELATED"/>
    <property type="match status" value="1"/>
</dbReference>
<evidence type="ECO:0000256" key="3">
    <source>
        <dbReference type="ARBA" id="ARBA00023004"/>
    </source>
</evidence>
<name>A0ABY6CT84_9BACT</name>
<feature type="domain" description="Cytochrome c" evidence="5">
    <location>
        <begin position="44"/>
        <end position="146"/>
    </location>
</feature>
<sequence>MKKLFLALSIVLLLLAGFAGYINYQGIPSYEVKLTDYHASMTPEAIERGKKLTLMLCAGCHMDRPTGKLIGTQMLDAPPEFGKIYSRNITQDKEHGIGDWTDAELLYLLRTGVKRDGQYIPPYMAKLTVMADQDVDAIISFLRSDDLLVAADPSPGHDSEVAFLTKLLSHLAWKPMPMPTQEIPMPDSTNEVQLGKYLAQNLECFSCHSADFKTNNYLNPEKSDGYFGGGNATLNQKGQVIRTANLTPHETGLGDWTQEKFVKALRFGLKPGEHALRPPMYPYTHLTDGEAAAIFKYLQTIDPIDNKVDRVFYD</sequence>
<dbReference type="Proteomes" id="UP001065174">
    <property type="component" value="Chromosome"/>
</dbReference>
<evidence type="ECO:0000259" key="5">
    <source>
        <dbReference type="PROSITE" id="PS51007"/>
    </source>
</evidence>